<comment type="caution">
    <text evidence="1">The sequence shown here is derived from an EMBL/GenBank/DDBJ whole genome shotgun (WGS) entry which is preliminary data.</text>
</comment>
<name>A0A2T0N8N3_9ACTN</name>
<dbReference type="Proteomes" id="UP000238312">
    <property type="component" value="Unassembled WGS sequence"/>
</dbReference>
<protein>
    <submittedName>
        <fullName evidence="1">Uncharacterized protein</fullName>
    </submittedName>
</protein>
<evidence type="ECO:0000313" key="1">
    <source>
        <dbReference type="EMBL" id="PRX69137.1"/>
    </source>
</evidence>
<accession>A0A2T0N8N3</accession>
<keyword evidence="2" id="KW-1185">Reference proteome</keyword>
<sequence length="46" mass="5434">MWIGGVFEARARQERYAFKHQVLWIIRPRQPSQPETQSPLLMGRAP</sequence>
<evidence type="ECO:0000313" key="2">
    <source>
        <dbReference type="Proteomes" id="UP000238312"/>
    </source>
</evidence>
<proteinExistence type="predicted"/>
<reference evidence="1 2" key="1">
    <citation type="submission" date="2018-03" db="EMBL/GenBank/DDBJ databases">
        <title>Genomic Encyclopedia of Type Strains, Phase III (KMG-III): the genomes of soil and plant-associated and newly described type strains.</title>
        <authorList>
            <person name="Whitman W."/>
        </authorList>
    </citation>
    <scope>NUCLEOTIDE SEQUENCE [LARGE SCALE GENOMIC DNA]</scope>
    <source>
        <strain evidence="1 2">CGMCC 4.7104</strain>
    </source>
</reference>
<organism evidence="1 2">
    <name type="scientific">Nonomuraea fuscirosea</name>
    <dbReference type="NCBI Taxonomy" id="1291556"/>
    <lineage>
        <taxon>Bacteria</taxon>
        <taxon>Bacillati</taxon>
        <taxon>Actinomycetota</taxon>
        <taxon>Actinomycetes</taxon>
        <taxon>Streptosporangiales</taxon>
        <taxon>Streptosporangiaceae</taxon>
        <taxon>Nonomuraea</taxon>
    </lineage>
</organism>
<gene>
    <name evidence="1" type="ORF">B0I32_102194</name>
</gene>
<dbReference type="AlphaFoldDB" id="A0A2T0N8N3"/>
<dbReference type="EMBL" id="PVNG01000002">
    <property type="protein sequence ID" value="PRX69137.1"/>
    <property type="molecule type" value="Genomic_DNA"/>
</dbReference>